<feature type="region of interest" description="Disordered" evidence="1">
    <location>
        <begin position="62"/>
        <end position="88"/>
    </location>
</feature>
<evidence type="ECO:0000256" key="1">
    <source>
        <dbReference type="SAM" id="MobiDB-lite"/>
    </source>
</evidence>
<organism evidence="2">
    <name type="scientific">Arundo donax</name>
    <name type="common">Giant reed</name>
    <name type="synonym">Donax arundinaceus</name>
    <dbReference type="NCBI Taxonomy" id="35708"/>
    <lineage>
        <taxon>Eukaryota</taxon>
        <taxon>Viridiplantae</taxon>
        <taxon>Streptophyta</taxon>
        <taxon>Embryophyta</taxon>
        <taxon>Tracheophyta</taxon>
        <taxon>Spermatophyta</taxon>
        <taxon>Magnoliopsida</taxon>
        <taxon>Liliopsida</taxon>
        <taxon>Poales</taxon>
        <taxon>Poaceae</taxon>
        <taxon>PACMAD clade</taxon>
        <taxon>Arundinoideae</taxon>
        <taxon>Arundineae</taxon>
        <taxon>Arundo</taxon>
    </lineage>
</organism>
<dbReference type="AlphaFoldDB" id="A0A0A9EZJ0"/>
<proteinExistence type="predicted"/>
<sequence length="88" mass="10244">MKFPYFCSDNNCLFMLITTNTNQGFMILQPSHELRHNECMPIQQMVEMSSLKEAFFPHHFTDEGACEDEPEDPDYVEGLEDDFGEDKS</sequence>
<reference evidence="2" key="2">
    <citation type="journal article" date="2015" name="Data Brief">
        <title>Shoot transcriptome of the giant reed, Arundo donax.</title>
        <authorList>
            <person name="Barrero R.A."/>
            <person name="Guerrero F.D."/>
            <person name="Moolhuijzen P."/>
            <person name="Goolsby J.A."/>
            <person name="Tidwell J."/>
            <person name="Bellgard S.E."/>
            <person name="Bellgard M.I."/>
        </authorList>
    </citation>
    <scope>NUCLEOTIDE SEQUENCE</scope>
    <source>
        <tissue evidence="2">Shoot tissue taken approximately 20 cm above the soil surface</tissue>
    </source>
</reference>
<name>A0A0A9EZJ0_ARUDO</name>
<dbReference type="EMBL" id="GBRH01196443">
    <property type="protein sequence ID" value="JAE01453.1"/>
    <property type="molecule type" value="Transcribed_RNA"/>
</dbReference>
<protein>
    <submittedName>
        <fullName evidence="2">Uncharacterized protein</fullName>
    </submittedName>
</protein>
<evidence type="ECO:0000313" key="2">
    <source>
        <dbReference type="EMBL" id="JAE01453.1"/>
    </source>
</evidence>
<accession>A0A0A9EZJ0</accession>
<feature type="compositionally biased region" description="Acidic residues" evidence="1">
    <location>
        <begin position="64"/>
        <end position="88"/>
    </location>
</feature>
<reference evidence="2" key="1">
    <citation type="submission" date="2014-09" db="EMBL/GenBank/DDBJ databases">
        <authorList>
            <person name="Magalhaes I.L.F."/>
            <person name="Oliveira U."/>
            <person name="Santos F.R."/>
            <person name="Vidigal T.H.D.A."/>
            <person name="Brescovit A.D."/>
            <person name="Santos A.J."/>
        </authorList>
    </citation>
    <scope>NUCLEOTIDE SEQUENCE</scope>
    <source>
        <tissue evidence="2">Shoot tissue taken approximately 20 cm above the soil surface</tissue>
    </source>
</reference>